<protein>
    <submittedName>
        <fullName evidence="1">Uncharacterized protein</fullName>
    </submittedName>
</protein>
<reference evidence="1 2" key="2">
    <citation type="journal article" date="2003" name="Infect. Immun.">
        <title>Characterization and pathogenic significance of Vibrio vulnificus antigens preferentially expressed in septicemic patients.</title>
        <authorList>
            <person name="Kim Y.R."/>
            <person name="Lee S.E."/>
            <person name="Kim C.M."/>
            <person name="Kim S.Y."/>
            <person name="Shin E.K."/>
            <person name="Shin D.H."/>
            <person name="Chung S.S."/>
            <person name="Choy H.E."/>
            <person name="Progulske-Fox A."/>
            <person name="Hillman J.D."/>
            <person name="Handfield M."/>
            <person name="Rhee J.H."/>
        </authorList>
    </citation>
    <scope>NUCLEOTIDE SEQUENCE [LARGE SCALE GENOMIC DNA]</scope>
    <source>
        <strain evidence="1 2">CMCP6</strain>
    </source>
</reference>
<dbReference type="Proteomes" id="UP000002275">
    <property type="component" value="Chromosome II"/>
</dbReference>
<gene>
    <name evidence="1" type="ordered locus">VV2_1315</name>
</gene>
<accession>A0A3Q0L0A3</accession>
<organism evidence="1 2">
    <name type="scientific">Vibrio vulnificus (strain CMCP6)</name>
    <dbReference type="NCBI Taxonomy" id="216895"/>
    <lineage>
        <taxon>Bacteria</taxon>
        <taxon>Pseudomonadati</taxon>
        <taxon>Pseudomonadota</taxon>
        <taxon>Gammaproteobacteria</taxon>
        <taxon>Vibrionales</taxon>
        <taxon>Vibrionaceae</taxon>
        <taxon>Vibrio</taxon>
    </lineage>
</organism>
<proteinExistence type="predicted"/>
<evidence type="ECO:0000313" key="2">
    <source>
        <dbReference type="Proteomes" id="UP000002275"/>
    </source>
</evidence>
<reference evidence="2" key="1">
    <citation type="submission" date="2002-12" db="EMBL/GenBank/DDBJ databases">
        <title>Complete genome sequence of Vibrio vulnificus CMCP6.</title>
        <authorList>
            <person name="Rhee J.H."/>
            <person name="Kim S.Y."/>
            <person name="Chung S.S."/>
            <person name="Kim J.J."/>
            <person name="Moon Y.H."/>
            <person name="Jeong H."/>
            <person name="Choy H.E."/>
        </authorList>
    </citation>
    <scope>NUCLEOTIDE SEQUENCE [LARGE SCALE GENOMIC DNA]</scope>
    <source>
        <strain evidence="2">CMCP6</strain>
    </source>
</reference>
<reference evidence="1 2" key="3">
    <citation type="journal article" date="2011" name="Mol. Syst. Biol.">
        <title>Integrative genome-scale metabolic analysis of Vibrio vulnificus for drug targeting and discovery.</title>
        <authorList>
            <person name="Kim H.U."/>
            <person name="Kim S.Y."/>
            <person name="Jeong H."/>
            <person name="Kim T.Y."/>
            <person name="Kim J.J."/>
            <person name="Choy H.E."/>
            <person name="Yi K.Y."/>
            <person name="Rhee J.H."/>
            <person name="Lee S.Y."/>
        </authorList>
    </citation>
    <scope>NUCLEOTIDE SEQUENCE [LARGE SCALE GENOMIC DNA]</scope>
    <source>
        <strain evidence="1 2">CMCP6</strain>
    </source>
</reference>
<dbReference type="AlphaFoldDB" id="A0A3Q0L0A3"/>
<dbReference type="KEGG" id="vvu:VV2_1315"/>
<dbReference type="EMBL" id="AE016796">
    <property type="protein sequence ID" value="AAO08204.1"/>
    <property type="molecule type" value="Genomic_DNA"/>
</dbReference>
<name>A0A3Q0L0A3_VIBVU</name>
<sequence length="162" mass="18540">MAKRILFIHGRAPKPDKNDLQTLWFDAIQHGLLRDYGESRVQAFKQIEKRFIYYGDLSNELLDAPTEDPQSRIDALKKLKQYPRNGFTKKNYKKVSKAGFLAEALADTFSAVLGHLKLAEPLITSVAPDMAHYWNEDSYYGSDLRSRLTKDLKEALDSGMRS</sequence>
<evidence type="ECO:0000313" key="1">
    <source>
        <dbReference type="EMBL" id="AAO08204.1"/>
    </source>
</evidence>